<name>A0A1H5TCU4_9BACT</name>
<feature type="transmembrane region" description="Helical" evidence="1">
    <location>
        <begin position="12"/>
        <end position="35"/>
    </location>
</feature>
<reference evidence="3 4" key="1">
    <citation type="submission" date="2016-10" db="EMBL/GenBank/DDBJ databases">
        <authorList>
            <person name="de Groot N.N."/>
        </authorList>
    </citation>
    <scope>NUCLEOTIDE SEQUENCE [LARGE SCALE GENOMIC DNA]</scope>
    <source>
        <strain evidence="3 4">DSM 22489</strain>
    </source>
</reference>
<dbReference type="InterPro" id="IPR021994">
    <property type="entry name" value="DUF3592"/>
</dbReference>
<accession>A0A1H5TCU4</accession>
<feature type="transmembrane region" description="Helical" evidence="1">
    <location>
        <begin position="121"/>
        <end position="140"/>
    </location>
</feature>
<dbReference type="EMBL" id="FNVA01000001">
    <property type="protein sequence ID" value="SEF59827.1"/>
    <property type="molecule type" value="Genomic_DNA"/>
</dbReference>
<evidence type="ECO:0000259" key="2">
    <source>
        <dbReference type="Pfam" id="PF12158"/>
    </source>
</evidence>
<gene>
    <name evidence="3" type="ORF">SAMN05421819_0539</name>
</gene>
<evidence type="ECO:0000256" key="1">
    <source>
        <dbReference type="SAM" id="Phobius"/>
    </source>
</evidence>
<dbReference type="Pfam" id="PF12158">
    <property type="entry name" value="DUF3592"/>
    <property type="match status" value="1"/>
</dbReference>
<protein>
    <recommendedName>
        <fullName evidence="2">DUF3592 domain-containing protein</fullName>
    </recommendedName>
</protein>
<proteinExistence type="predicted"/>
<keyword evidence="1" id="KW-0812">Transmembrane</keyword>
<dbReference type="RefSeq" id="WP_103931457.1">
    <property type="nucleotide sequence ID" value="NZ_FNVA01000001.1"/>
</dbReference>
<dbReference type="Proteomes" id="UP000236728">
    <property type="component" value="Unassembled WGS sequence"/>
</dbReference>
<sequence length="163" mass="17449">MKPAVLGRAVLDIVQLCLMWVAVIFGVTSIGIAGYEGWFLHRAVAATGTIVSMDVREDVGDGGTVVTYVPVFTFTTQGREVAVHSNAGGKEDAYRIGQTVAVRYLASDPEHAQIESFGQTWGLSLGFLIAAGACGVLWGAMRVKRGAREFPVYLFSPQRAIAL</sequence>
<keyword evidence="4" id="KW-1185">Reference proteome</keyword>
<organism evidence="3 4">
    <name type="scientific">Bryocella elongata</name>
    <dbReference type="NCBI Taxonomy" id="863522"/>
    <lineage>
        <taxon>Bacteria</taxon>
        <taxon>Pseudomonadati</taxon>
        <taxon>Acidobacteriota</taxon>
        <taxon>Terriglobia</taxon>
        <taxon>Terriglobales</taxon>
        <taxon>Acidobacteriaceae</taxon>
        <taxon>Bryocella</taxon>
    </lineage>
</organism>
<dbReference type="OrthoDB" id="2242169at2"/>
<keyword evidence="1" id="KW-0472">Membrane</keyword>
<evidence type="ECO:0000313" key="3">
    <source>
        <dbReference type="EMBL" id="SEF59827.1"/>
    </source>
</evidence>
<keyword evidence="1" id="KW-1133">Transmembrane helix</keyword>
<feature type="domain" description="DUF3592" evidence="2">
    <location>
        <begin position="46"/>
        <end position="117"/>
    </location>
</feature>
<evidence type="ECO:0000313" key="4">
    <source>
        <dbReference type="Proteomes" id="UP000236728"/>
    </source>
</evidence>
<dbReference type="AlphaFoldDB" id="A0A1H5TCU4"/>